<dbReference type="EMBL" id="CZBF01000009">
    <property type="protein sequence ID" value="CUQ30913.1"/>
    <property type="molecule type" value="Genomic_DNA"/>
</dbReference>
<dbReference type="PANTHER" id="PTHR43540">
    <property type="entry name" value="PEROXYUREIDOACRYLATE/UREIDOACRYLATE AMIDOHYDROLASE-RELATED"/>
    <property type="match status" value="1"/>
</dbReference>
<dbReference type="RefSeq" id="WP_057282204.1">
    <property type="nucleotide sequence ID" value="NZ_CZBF01000009.1"/>
</dbReference>
<dbReference type="SUPFAM" id="SSF52499">
    <property type="entry name" value="Isochorismatase-like hydrolases"/>
    <property type="match status" value="1"/>
</dbReference>
<dbReference type="Proteomes" id="UP000095788">
    <property type="component" value="Unassembled WGS sequence"/>
</dbReference>
<name>A0A174V7Y2_BACUN</name>
<organism evidence="3 4">
    <name type="scientific">Bacteroides uniformis</name>
    <dbReference type="NCBI Taxonomy" id="820"/>
    <lineage>
        <taxon>Bacteria</taxon>
        <taxon>Pseudomonadati</taxon>
        <taxon>Bacteroidota</taxon>
        <taxon>Bacteroidia</taxon>
        <taxon>Bacteroidales</taxon>
        <taxon>Bacteroidaceae</taxon>
        <taxon>Bacteroides</taxon>
    </lineage>
</organism>
<dbReference type="Pfam" id="PF00857">
    <property type="entry name" value="Isochorismatase"/>
    <property type="match status" value="1"/>
</dbReference>
<gene>
    <name evidence="3" type="primary">yecD</name>
    <name evidence="3" type="ORF">ERS852554_03933</name>
</gene>
<dbReference type="InterPro" id="IPR036380">
    <property type="entry name" value="Isochorismatase-like_sf"/>
</dbReference>
<feature type="domain" description="Isochorismatase-like" evidence="2">
    <location>
        <begin position="6"/>
        <end position="156"/>
    </location>
</feature>
<dbReference type="Gene3D" id="3.40.50.850">
    <property type="entry name" value="Isochorismatase-like"/>
    <property type="match status" value="1"/>
</dbReference>
<dbReference type="InterPro" id="IPR050272">
    <property type="entry name" value="Isochorismatase-like_hydrls"/>
</dbReference>
<sequence>MKTKIALLLIDIQNDYFEGGLNPLVGISEAGLKAQVILQHFRLQSLPIIHIQHISTKQGATFFLPNTKGAKIHENVAPLKEENVIIKQTPNSFHRTILDNLLRSQYITDLVICGMMTQMCVDATVRAAKDLGYNCIIISDACATKDLEFQDQIIKAKDVHAAFLSSLNHYYSTIITTKEYINHLTNKEKDEND</sequence>
<evidence type="ECO:0000259" key="2">
    <source>
        <dbReference type="Pfam" id="PF00857"/>
    </source>
</evidence>
<dbReference type="GO" id="GO:0016787">
    <property type="term" value="F:hydrolase activity"/>
    <property type="evidence" value="ECO:0007669"/>
    <property type="project" value="UniProtKB-KW"/>
</dbReference>
<evidence type="ECO:0000313" key="4">
    <source>
        <dbReference type="Proteomes" id="UP000095788"/>
    </source>
</evidence>
<evidence type="ECO:0000313" key="3">
    <source>
        <dbReference type="EMBL" id="CUQ30913.1"/>
    </source>
</evidence>
<dbReference type="InterPro" id="IPR000868">
    <property type="entry name" value="Isochorismatase-like_dom"/>
</dbReference>
<dbReference type="AlphaFoldDB" id="A0A174V7Y2"/>
<evidence type="ECO:0000256" key="1">
    <source>
        <dbReference type="ARBA" id="ARBA00022801"/>
    </source>
</evidence>
<dbReference type="PANTHER" id="PTHR43540:SF1">
    <property type="entry name" value="ISOCHORISMATASE HYDROLASE"/>
    <property type="match status" value="1"/>
</dbReference>
<accession>A0A174V7Y2</accession>
<protein>
    <submittedName>
        <fullName evidence="3">Putative isochroismatase</fullName>
        <ecNumber evidence="3">3.-.-.-</ecNumber>
    </submittedName>
</protein>
<reference evidence="3 4" key="1">
    <citation type="submission" date="2015-09" db="EMBL/GenBank/DDBJ databases">
        <authorList>
            <consortium name="Pathogen Informatics"/>
        </authorList>
    </citation>
    <scope>NUCLEOTIDE SEQUENCE [LARGE SCALE GENOMIC DNA]</scope>
    <source>
        <strain evidence="3 4">2789STDY5834942</strain>
    </source>
</reference>
<keyword evidence="1 3" id="KW-0378">Hydrolase</keyword>
<proteinExistence type="predicted"/>
<dbReference type="EC" id="3.-.-.-" evidence="3"/>
<dbReference type="CDD" id="cd01014">
    <property type="entry name" value="nicotinamidase_related"/>
    <property type="match status" value="1"/>
</dbReference>